<feature type="region of interest" description="Disordered" evidence="1">
    <location>
        <begin position="149"/>
        <end position="270"/>
    </location>
</feature>
<comment type="caution">
    <text evidence="2">The sequence shown here is derived from an EMBL/GenBank/DDBJ whole genome shotgun (WGS) entry which is preliminary data.</text>
</comment>
<name>A0A5C4WNY4_9ACTN</name>
<reference evidence="2 3" key="1">
    <citation type="submission" date="2019-10" db="EMBL/GenBank/DDBJ databases">
        <title>Nonomuraea sp. nov., isolated from Phyllanthus amarus.</title>
        <authorList>
            <person name="Klykleung N."/>
            <person name="Tanasupawat S."/>
        </authorList>
    </citation>
    <scope>NUCLEOTIDE SEQUENCE [LARGE SCALE GENOMIC DNA]</scope>
    <source>
        <strain evidence="2 3">PA1-10</strain>
    </source>
</reference>
<dbReference type="Proteomes" id="UP000312512">
    <property type="component" value="Unassembled WGS sequence"/>
</dbReference>
<feature type="region of interest" description="Disordered" evidence="1">
    <location>
        <begin position="302"/>
        <end position="328"/>
    </location>
</feature>
<feature type="compositionally biased region" description="Gly residues" evidence="1">
    <location>
        <begin position="190"/>
        <end position="210"/>
    </location>
</feature>
<protein>
    <submittedName>
        <fullName evidence="2">Uncharacterized protein</fullName>
    </submittedName>
</protein>
<feature type="compositionally biased region" description="Basic and acidic residues" evidence="1">
    <location>
        <begin position="156"/>
        <end position="178"/>
    </location>
</feature>
<sequence length="328" mass="35939">MDLDEVAGRLYALPPSEFTAARQAEARSAKDAGDVRLAREIAKLRKPTVSAWAVNRIAREHPDELDELLDVGERLRAAWQEQDADALAELVRLRGEVTGKVGRLARQEGDLSPAAAAEVDRTLESAIVDAAAAGQVRAGCLVKPLDYSGFAPAPATRERPAGREPRTDEAGDREEAGRAGKGRKAAGAGEAAGAGKGAGAGRGAETGGGAKARARTAKEREEAEARRAEEREEAEARRAKEREEAKAREAKEREEVEAREAEERVEAEAAHKEWQEALRAAQEEYDERADRVTRLQRKLTKARKRLADSEQRLKVAQREERNARRHLR</sequence>
<evidence type="ECO:0000313" key="3">
    <source>
        <dbReference type="Proteomes" id="UP000312512"/>
    </source>
</evidence>
<evidence type="ECO:0000256" key="1">
    <source>
        <dbReference type="SAM" id="MobiDB-lite"/>
    </source>
</evidence>
<dbReference type="RefSeq" id="WP_139630507.1">
    <property type="nucleotide sequence ID" value="NZ_VDLX02000004.1"/>
</dbReference>
<dbReference type="AlphaFoldDB" id="A0A5C4WNY4"/>
<evidence type="ECO:0000313" key="2">
    <source>
        <dbReference type="EMBL" id="KAB8195076.1"/>
    </source>
</evidence>
<proteinExistence type="predicted"/>
<dbReference type="OrthoDB" id="3541690at2"/>
<accession>A0A5C4WNY4</accession>
<organism evidence="2 3">
    <name type="scientific">Nonomuraea phyllanthi</name>
    <dbReference type="NCBI Taxonomy" id="2219224"/>
    <lineage>
        <taxon>Bacteria</taxon>
        <taxon>Bacillati</taxon>
        <taxon>Actinomycetota</taxon>
        <taxon>Actinomycetes</taxon>
        <taxon>Streptosporangiales</taxon>
        <taxon>Streptosporangiaceae</taxon>
        <taxon>Nonomuraea</taxon>
    </lineage>
</organism>
<dbReference type="EMBL" id="VDLX02000004">
    <property type="protein sequence ID" value="KAB8195076.1"/>
    <property type="molecule type" value="Genomic_DNA"/>
</dbReference>
<feature type="compositionally biased region" description="Basic and acidic residues" evidence="1">
    <location>
        <begin position="216"/>
        <end position="270"/>
    </location>
</feature>
<keyword evidence="3" id="KW-1185">Reference proteome</keyword>
<feature type="compositionally biased region" description="Basic and acidic residues" evidence="1">
    <location>
        <begin position="305"/>
        <end position="322"/>
    </location>
</feature>
<gene>
    <name evidence="2" type="ORF">FH608_011790</name>
</gene>